<keyword evidence="2" id="KW-1185">Reference proteome</keyword>
<evidence type="ECO:0000313" key="1">
    <source>
        <dbReference type="EMBL" id="DAZ98507.1"/>
    </source>
</evidence>
<dbReference type="EMBL" id="DAKRPA010000105">
    <property type="protein sequence ID" value="DAZ98507.1"/>
    <property type="molecule type" value="Genomic_DNA"/>
</dbReference>
<organism evidence="1 2">
    <name type="scientific">Lagenidium giganteum</name>
    <dbReference type="NCBI Taxonomy" id="4803"/>
    <lineage>
        <taxon>Eukaryota</taxon>
        <taxon>Sar</taxon>
        <taxon>Stramenopiles</taxon>
        <taxon>Oomycota</taxon>
        <taxon>Peronosporomycetes</taxon>
        <taxon>Pythiales</taxon>
        <taxon>Pythiaceae</taxon>
    </lineage>
</organism>
<proteinExistence type="predicted"/>
<dbReference type="Proteomes" id="UP001146120">
    <property type="component" value="Unassembled WGS sequence"/>
</dbReference>
<reference evidence="1" key="1">
    <citation type="submission" date="2022-11" db="EMBL/GenBank/DDBJ databases">
        <authorList>
            <person name="Morgan W.R."/>
            <person name="Tartar A."/>
        </authorList>
    </citation>
    <scope>NUCLEOTIDE SEQUENCE</scope>
    <source>
        <strain evidence="1">ARSEF 373</strain>
    </source>
</reference>
<gene>
    <name evidence="1" type="ORF">N0F65_004944</name>
</gene>
<evidence type="ECO:0000313" key="2">
    <source>
        <dbReference type="Proteomes" id="UP001146120"/>
    </source>
</evidence>
<accession>A0AAV2YV10</accession>
<sequence length="95" mass="11237">MCARSSYCSRHWTRTSTYATRSRNYRKARCILGRARSAVLSPICRESWRKSWRECALNMQRSSRPRTSRSRRCAHQWRACSRNMTSSTTSCARPR</sequence>
<reference evidence="1" key="2">
    <citation type="journal article" date="2023" name="Microbiol Resour">
        <title>Decontamination and Annotation of the Draft Genome Sequence of the Oomycete Lagenidium giganteum ARSEF 373.</title>
        <authorList>
            <person name="Morgan W.R."/>
            <person name="Tartar A."/>
        </authorList>
    </citation>
    <scope>NUCLEOTIDE SEQUENCE</scope>
    <source>
        <strain evidence="1">ARSEF 373</strain>
    </source>
</reference>
<comment type="caution">
    <text evidence="1">The sequence shown here is derived from an EMBL/GenBank/DDBJ whole genome shotgun (WGS) entry which is preliminary data.</text>
</comment>
<dbReference type="AlphaFoldDB" id="A0AAV2YV10"/>
<name>A0AAV2YV10_9STRA</name>
<protein>
    <submittedName>
        <fullName evidence="1">Uncharacterized protein</fullName>
    </submittedName>
</protein>